<accession>A0A1J5THX8</accession>
<name>A0A1J5THX8_9ZZZZ</name>
<sequence>MRNLKQRIAIKYYKTKLNTIALVSPRLAAEKALDLFCTPFGKRNKLHAPPVFHHAEKLSFELKDSIIINGWRWKSDRSDAKKILIAHGFNSNSYKFEKYVLHLQTEGFEVLAFDAPAHGMSEGKRVNALLYRDMILEIEKKYGQLFGIMAHSLGGLSAALAAEKIKTLEKLVLIAPATETYRAVDNFFTLIQLNHSFKKEFEEVLMEFAGYPISYFSVSRAITNITANTLWLHDTEDFTCSFEDVLPVQKMNLPSLQFYITNGLGHSRIYKENKVIKAIVSFFALV</sequence>
<dbReference type="PANTHER" id="PTHR43689">
    <property type="entry name" value="HYDROLASE"/>
    <property type="match status" value="1"/>
</dbReference>
<dbReference type="GO" id="GO:0016787">
    <property type="term" value="F:hydrolase activity"/>
    <property type="evidence" value="ECO:0007669"/>
    <property type="project" value="UniProtKB-KW"/>
</dbReference>
<proteinExistence type="predicted"/>
<dbReference type="InterPro" id="IPR029058">
    <property type="entry name" value="AB_hydrolase_fold"/>
</dbReference>
<dbReference type="Gene3D" id="3.40.50.1820">
    <property type="entry name" value="alpha/beta hydrolase"/>
    <property type="match status" value="1"/>
</dbReference>
<dbReference type="InterPro" id="IPR022742">
    <property type="entry name" value="Hydrolase_4"/>
</dbReference>
<comment type="caution">
    <text evidence="2">The sequence shown here is derived from an EMBL/GenBank/DDBJ whole genome shotgun (WGS) entry which is preliminary data.</text>
</comment>
<dbReference type="Pfam" id="PF12146">
    <property type="entry name" value="Hydrolase_4"/>
    <property type="match status" value="1"/>
</dbReference>
<dbReference type="SUPFAM" id="SSF53474">
    <property type="entry name" value="alpha/beta-Hydrolases"/>
    <property type="match status" value="1"/>
</dbReference>
<feature type="domain" description="Serine aminopeptidase S33" evidence="1">
    <location>
        <begin position="81"/>
        <end position="183"/>
    </location>
</feature>
<evidence type="ECO:0000313" key="2">
    <source>
        <dbReference type="EMBL" id="OIR13300.1"/>
    </source>
</evidence>
<reference evidence="2" key="1">
    <citation type="submission" date="2016-10" db="EMBL/GenBank/DDBJ databases">
        <title>Sequence of Gallionella enrichment culture.</title>
        <authorList>
            <person name="Poehlein A."/>
            <person name="Muehling M."/>
            <person name="Daniel R."/>
        </authorList>
    </citation>
    <scope>NUCLEOTIDE SEQUENCE</scope>
</reference>
<dbReference type="EMBL" id="MLJW01000015">
    <property type="protein sequence ID" value="OIR13300.1"/>
    <property type="molecule type" value="Genomic_DNA"/>
</dbReference>
<organism evidence="2">
    <name type="scientific">mine drainage metagenome</name>
    <dbReference type="NCBI Taxonomy" id="410659"/>
    <lineage>
        <taxon>unclassified sequences</taxon>
        <taxon>metagenomes</taxon>
        <taxon>ecological metagenomes</taxon>
    </lineage>
</organism>
<evidence type="ECO:0000259" key="1">
    <source>
        <dbReference type="Pfam" id="PF12146"/>
    </source>
</evidence>
<protein>
    <submittedName>
        <fullName evidence="2">Alpha/beta hydrolase family protein</fullName>
    </submittedName>
</protein>
<gene>
    <name evidence="2" type="ORF">GALL_56850</name>
</gene>
<dbReference type="PANTHER" id="PTHR43689:SF8">
    <property type="entry name" value="ALPHA_BETA-HYDROLASES SUPERFAMILY PROTEIN"/>
    <property type="match status" value="1"/>
</dbReference>
<keyword evidence="2" id="KW-0378">Hydrolase</keyword>
<dbReference type="AlphaFoldDB" id="A0A1J5THX8"/>